<dbReference type="PANTHER" id="PTHR35041:SF6">
    <property type="entry name" value="FORMYLMETHIONINE DEFORMYLASE-LIKE PROTEIN-RELATED"/>
    <property type="match status" value="1"/>
</dbReference>
<proteinExistence type="predicted"/>
<dbReference type="AlphaFoldDB" id="A0A2V1E2U5"/>
<dbReference type="STRING" id="97972.A0A2V1E2U5"/>
<keyword evidence="1" id="KW-0472">Membrane</keyword>
<feature type="transmembrane region" description="Helical" evidence="1">
    <location>
        <begin position="66"/>
        <end position="92"/>
    </location>
</feature>
<gene>
    <name evidence="2" type="ORF">DM02DRAFT_690836</name>
</gene>
<dbReference type="EMBL" id="KZ805319">
    <property type="protein sequence ID" value="PVI04636.1"/>
    <property type="molecule type" value="Genomic_DNA"/>
</dbReference>
<sequence>MKNEAGEPRLRASVQYQWPSRWKAPSMMLLSMLVGVGFGLGHHKYYESFDNQPVRSNDQQQWAVRVGTGLAFLTKTAFTAAVGITFSQYLWVIARRKALTLRSLDAAFTLTSNPASFVDFGVLSRAKLLVILALASWLLPLIALVTPATLTVESRLNGNTTIKPVPYPNFDLTNGHVGTDVSANVWSDYQGVGWPVNASPGLRRLLTAVGSGASVIPVGAPYPNSSYSIQFYGPCLNCQSLDKALKSHDFDNFKQLTADNPSNNSDLSELWDQFGDIKKDSDIYYKATAPWNRNLILVATGPTNTADKTGGVSLTCQLRNASYNVDFVFEQGVPSTTISSFELQPVLNYSTNTKPIPELPPNGLRAYLSMLLALSALLSGRFGWPNGLSSSGMTGGDIDVLTTGLMACPEIIAQPGTSKLPAVSQTFPSHLCRNGSLAAAIEDLSRNFTLSLLSSSAFSEDRPVKVAISYPMNYYSYHPKAVAISYLTGLGVTLACFLIGIWATHSNGHSADTTFSTILHTTRNPQLDDMMKLMDVDGSEGGDGTFERTKLQYGIINQDGDVGHAAFGKADTITRVSRL</sequence>
<dbReference type="OrthoDB" id="5322539at2759"/>
<keyword evidence="1" id="KW-1133">Transmembrane helix</keyword>
<keyword evidence="3" id="KW-1185">Reference proteome</keyword>
<protein>
    <submittedName>
        <fullName evidence="2">Uncharacterized protein</fullName>
    </submittedName>
</protein>
<feature type="transmembrane region" description="Helical" evidence="1">
    <location>
        <begin position="128"/>
        <end position="150"/>
    </location>
</feature>
<evidence type="ECO:0000313" key="2">
    <source>
        <dbReference type="EMBL" id="PVI04636.1"/>
    </source>
</evidence>
<reference evidence="2 3" key="1">
    <citation type="journal article" date="2018" name="Sci. Rep.">
        <title>Comparative genomics provides insights into the lifestyle and reveals functional heterogeneity of dark septate endophytic fungi.</title>
        <authorList>
            <person name="Knapp D.G."/>
            <person name="Nemeth J.B."/>
            <person name="Barry K."/>
            <person name="Hainaut M."/>
            <person name="Henrissat B."/>
            <person name="Johnson J."/>
            <person name="Kuo A."/>
            <person name="Lim J.H.P."/>
            <person name="Lipzen A."/>
            <person name="Nolan M."/>
            <person name="Ohm R.A."/>
            <person name="Tamas L."/>
            <person name="Grigoriev I.V."/>
            <person name="Spatafora J.W."/>
            <person name="Nagy L.G."/>
            <person name="Kovacs G.M."/>
        </authorList>
    </citation>
    <scope>NUCLEOTIDE SEQUENCE [LARGE SCALE GENOMIC DNA]</scope>
    <source>
        <strain evidence="2 3">DSE2036</strain>
    </source>
</reference>
<feature type="transmembrane region" description="Helical" evidence="1">
    <location>
        <begin position="27"/>
        <end position="46"/>
    </location>
</feature>
<feature type="transmembrane region" description="Helical" evidence="1">
    <location>
        <begin position="481"/>
        <end position="503"/>
    </location>
</feature>
<accession>A0A2V1E2U5</accession>
<keyword evidence="1" id="KW-0812">Transmembrane</keyword>
<organism evidence="2 3">
    <name type="scientific">Periconia macrospinosa</name>
    <dbReference type="NCBI Taxonomy" id="97972"/>
    <lineage>
        <taxon>Eukaryota</taxon>
        <taxon>Fungi</taxon>
        <taxon>Dikarya</taxon>
        <taxon>Ascomycota</taxon>
        <taxon>Pezizomycotina</taxon>
        <taxon>Dothideomycetes</taxon>
        <taxon>Pleosporomycetidae</taxon>
        <taxon>Pleosporales</taxon>
        <taxon>Massarineae</taxon>
        <taxon>Periconiaceae</taxon>
        <taxon>Periconia</taxon>
    </lineage>
</organism>
<evidence type="ECO:0000256" key="1">
    <source>
        <dbReference type="SAM" id="Phobius"/>
    </source>
</evidence>
<name>A0A2V1E2U5_9PLEO</name>
<evidence type="ECO:0000313" key="3">
    <source>
        <dbReference type="Proteomes" id="UP000244855"/>
    </source>
</evidence>
<dbReference type="PANTHER" id="PTHR35041">
    <property type="entry name" value="MEDIATOR OF RNA POLYMERASE II TRANSCRIPTION SUBUNIT 1"/>
    <property type="match status" value="1"/>
</dbReference>
<dbReference type="Proteomes" id="UP000244855">
    <property type="component" value="Unassembled WGS sequence"/>
</dbReference>